<organism evidence="1 2">
    <name type="scientific">Sphagnum jensenii</name>
    <dbReference type="NCBI Taxonomy" id="128206"/>
    <lineage>
        <taxon>Eukaryota</taxon>
        <taxon>Viridiplantae</taxon>
        <taxon>Streptophyta</taxon>
        <taxon>Embryophyta</taxon>
        <taxon>Bryophyta</taxon>
        <taxon>Sphagnophytina</taxon>
        <taxon>Sphagnopsida</taxon>
        <taxon>Sphagnales</taxon>
        <taxon>Sphagnaceae</taxon>
        <taxon>Sphagnum</taxon>
    </lineage>
</organism>
<protein>
    <submittedName>
        <fullName evidence="1">Uncharacterized protein</fullName>
    </submittedName>
</protein>
<accession>A0ABP0VLW7</accession>
<evidence type="ECO:0000313" key="1">
    <source>
        <dbReference type="EMBL" id="CAK9255423.1"/>
    </source>
</evidence>
<evidence type="ECO:0000313" key="2">
    <source>
        <dbReference type="Proteomes" id="UP001497444"/>
    </source>
</evidence>
<name>A0ABP0VLW7_9BRYO</name>
<keyword evidence="2" id="KW-1185">Reference proteome</keyword>
<dbReference type="EMBL" id="OZ020096">
    <property type="protein sequence ID" value="CAK9255423.1"/>
    <property type="molecule type" value="Genomic_DNA"/>
</dbReference>
<gene>
    <name evidence="1" type="ORF">CSSPJE1EN1_LOCUS901</name>
</gene>
<sequence length="80" mass="8567">MDTGLVCLHLHVSGSVTSTYFENLGMHLRMGYLMLTPQREARSLAAVPGPLIVQKAERQGLKVGAIRTGVSSCGEDESGH</sequence>
<reference evidence="1 2" key="1">
    <citation type="submission" date="2024-02" db="EMBL/GenBank/DDBJ databases">
        <authorList>
            <consortium name="ELIXIR-Norway"/>
            <consortium name="Elixir Norway"/>
        </authorList>
    </citation>
    <scope>NUCLEOTIDE SEQUENCE [LARGE SCALE GENOMIC DNA]</scope>
</reference>
<proteinExistence type="predicted"/>
<dbReference type="Proteomes" id="UP001497444">
    <property type="component" value="Chromosome 1"/>
</dbReference>